<feature type="coiled-coil region" evidence="1">
    <location>
        <begin position="30"/>
        <end position="70"/>
    </location>
</feature>
<keyword evidence="2" id="KW-0732">Signal</keyword>
<dbReference type="EMBL" id="FOZG01000002">
    <property type="protein sequence ID" value="SFR97174.1"/>
    <property type="molecule type" value="Genomic_DNA"/>
</dbReference>
<dbReference type="OrthoDB" id="9918669at2"/>
<feature type="signal peptide" evidence="2">
    <location>
        <begin position="1"/>
        <end position="19"/>
    </location>
</feature>
<dbReference type="RefSeq" id="WP_093314393.1">
    <property type="nucleotide sequence ID" value="NZ_FOZG01000002.1"/>
</dbReference>
<organism evidence="3 4">
    <name type="scientific">Sphingomonas jatrophae</name>
    <dbReference type="NCBI Taxonomy" id="1166337"/>
    <lineage>
        <taxon>Bacteria</taxon>
        <taxon>Pseudomonadati</taxon>
        <taxon>Pseudomonadota</taxon>
        <taxon>Alphaproteobacteria</taxon>
        <taxon>Sphingomonadales</taxon>
        <taxon>Sphingomonadaceae</taxon>
        <taxon>Sphingomonas</taxon>
    </lineage>
</organism>
<dbReference type="AlphaFoldDB" id="A0A1I6L137"/>
<evidence type="ECO:0000256" key="1">
    <source>
        <dbReference type="SAM" id="Coils"/>
    </source>
</evidence>
<keyword evidence="4" id="KW-1185">Reference proteome</keyword>
<protein>
    <recommendedName>
        <fullName evidence="5">Secreted protein</fullName>
    </recommendedName>
</protein>
<sequence length="83" mass="10235">MRKLLLALSTIAVALPVAALDAQPGYGNRRREVRQEQRECRRELRRSETRREFDRELRECRRELAQARRSGRWQNWDRRWRGW</sequence>
<evidence type="ECO:0000256" key="2">
    <source>
        <dbReference type="SAM" id="SignalP"/>
    </source>
</evidence>
<feature type="chain" id="PRO_5011648015" description="Secreted protein" evidence="2">
    <location>
        <begin position="20"/>
        <end position="83"/>
    </location>
</feature>
<reference evidence="3 4" key="1">
    <citation type="submission" date="2016-10" db="EMBL/GenBank/DDBJ databases">
        <authorList>
            <person name="de Groot N.N."/>
        </authorList>
    </citation>
    <scope>NUCLEOTIDE SEQUENCE [LARGE SCALE GENOMIC DNA]</scope>
    <source>
        <strain evidence="3 4">S5-249</strain>
    </source>
</reference>
<dbReference type="Proteomes" id="UP000198824">
    <property type="component" value="Unassembled WGS sequence"/>
</dbReference>
<evidence type="ECO:0000313" key="3">
    <source>
        <dbReference type="EMBL" id="SFR97174.1"/>
    </source>
</evidence>
<gene>
    <name evidence="3" type="ORF">SAMN05192580_2131</name>
</gene>
<evidence type="ECO:0008006" key="5">
    <source>
        <dbReference type="Google" id="ProtNLM"/>
    </source>
</evidence>
<name>A0A1I6L137_9SPHN</name>
<proteinExistence type="predicted"/>
<keyword evidence="1" id="KW-0175">Coiled coil</keyword>
<accession>A0A1I6L137</accession>
<evidence type="ECO:0000313" key="4">
    <source>
        <dbReference type="Proteomes" id="UP000198824"/>
    </source>
</evidence>